<accession>A0A0D2ABZ4</accession>
<proteinExistence type="predicted"/>
<keyword evidence="3" id="KW-1185">Reference proteome</keyword>
<evidence type="ECO:0000313" key="3">
    <source>
        <dbReference type="Proteomes" id="UP000054466"/>
    </source>
</evidence>
<dbReference type="AlphaFoldDB" id="A0A0D2ABZ4"/>
<dbReference type="GeneID" id="27351418"/>
<reference evidence="2 3" key="1">
    <citation type="submission" date="2015-01" db="EMBL/GenBank/DDBJ databases">
        <title>The Genome Sequence of Cladophialophora immunda CBS83496.</title>
        <authorList>
            <consortium name="The Broad Institute Genomics Platform"/>
            <person name="Cuomo C."/>
            <person name="de Hoog S."/>
            <person name="Gorbushina A."/>
            <person name="Stielow B."/>
            <person name="Teixiera M."/>
            <person name="Abouelleil A."/>
            <person name="Chapman S.B."/>
            <person name="Priest M."/>
            <person name="Young S.K."/>
            <person name="Wortman J."/>
            <person name="Nusbaum C."/>
            <person name="Birren B."/>
        </authorList>
    </citation>
    <scope>NUCLEOTIDE SEQUENCE [LARGE SCALE GENOMIC DNA]</scope>
    <source>
        <strain evidence="2 3">CBS 83496</strain>
    </source>
</reference>
<dbReference type="RefSeq" id="XP_016242543.1">
    <property type="nucleotide sequence ID" value="XM_016399731.1"/>
</dbReference>
<dbReference type="HOGENOM" id="CLU_813903_0_0_1"/>
<feature type="compositionally biased region" description="Polar residues" evidence="1">
    <location>
        <begin position="54"/>
        <end position="64"/>
    </location>
</feature>
<dbReference type="EMBL" id="KN847047">
    <property type="protein sequence ID" value="KIW22327.1"/>
    <property type="molecule type" value="Genomic_DNA"/>
</dbReference>
<evidence type="ECO:0000313" key="2">
    <source>
        <dbReference type="EMBL" id="KIW22327.1"/>
    </source>
</evidence>
<dbReference type="OrthoDB" id="4140225at2759"/>
<name>A0A0D2ABZ4_9EURO</name>
<gene>
    <name evidence="2" type="ORF">PV07_12224</name>
</gene>
<dbReference type="VEuPathDB" id="FungiDB:PV07_12224"/>
<feature type="region of interest" description="Disordered" evidence="1">
    <location>
        <begin position="43"/>
        <end position="64"/>
    </location>
</feature>
<organism evidence="2 3">
    <name type="scientific">Cladophialophora immunda</name>
    <dbReference type="NCBI Taxonomy" id="569365"/>
    <lineage>
        <taxon>Eukaryota</taxon>
        <taxon>Fungi</taxon>
        <taxon>Dikarya</taxon>
        <taxon>Ascomycota</taxon>
        <taxon>Pezizomycotina</taxon>
        <taxon>Eurotiomycetes</taxon>
        <taxon>Chaetothyriomycetidae</taxon>
        <taxon>Chaetothyriales</taxon>
        <taxon>Herpotrichiellaceae</taxon>
        <taxon>Cladophialophora</taxon>
    </lineage>
</organism>
<evidence type="ECO:0000256" key="1">
    <source>
        <dbReference type="SAM" id="MobiDB-lite"/>
    </source>
</evidence>
<protein>
    <submittedName>
        <fullName evidence="2">Uncharacterized protein</fullName>
    </submittedName>
</protein>
<sequence length="341" mass="38050">MANSADAIETDLSALFDRYPDINFDTTGDGVASSAISEHFSSPCSNATDHDDTPVSNDSVSTAHTTPLRPSLCSAAALEFPTLELFLEQLAVADLPVTCKEAFESLAQDVAGLGSLLGPTKGDHPGGYAACNKQKILEQIRLLAARLQQSVDNVTDNINNVDFVKTRAPFTAEPSEQDLWCIYRQRAVLIAWYAALPCRTEQTMLEDLTHIFDCYVYHPFLQLLGMEDVDSDVQEAVNGLYDTLMTLLHLYARWMNTMKDIRVDHMRPLMRRIRRSPQVLEEIFEAEHLGEIVKASMGDSEAPGMQPADERVIQELNLSIGRRRAAIPPRAGRRYRREHTV</sequence>
<dbReference type="Proteomes" id="UP000054466">
    <property type="component" value="Unassembled WGS sequence"/>
</dbReference>